<dbReference type="KEGG" id="gsn:YC6258_01178"/>
<dbReference type="RefSeq" id="WP_052830072.1">
    <property type="nucleotide sequence ID" value="NZ_CP007142.1"/>
</dbReference>
<feature type="domain" description="Baseplate J-like central" evidence="1">
    <location>
        <begin position="132"/>
        <end position="204"/>
    </location>
</feature>
<dbReference type="EMBL" id="CP007142">
    <property type="protein sequence ID" value="AJQ93226.1"/>
    <property type="molecule type" value="Genomic_DNA"/>
</dbReference>
<evidence type="ECO:0000259" key="1">
    <source>
        <dbReference type="Pfam" id="PF26078"/>
    </source>
</evidence>
<dbReference type="HOGENOM" id="CLU_590195_0_0_6"/>
<dbReference type="PANTHER" id="PTHR35862">
    <property type="entry name" value="FELS-2 PROPHAGE PROTEIN"/>
    <property type="match status" value="1"/>
</dbReference>
<dbReference type="OrthoDB" id="9793802at2"/>
<dbReference type="Proteomes" id="UP000032266">
    <property type="component" value="Chromosome"/>
</dbReference>
<dbReference type="InterPro" id="IPR052726">
    <property type="entry name" value="Phage_Baseplate_Hub"/>
</dbReference>
<dbReference type="STRING" id="1445510.YC6258_01178"/>
<organism evidence="2 3">
    <name type="scientific">Gynuella sunshinyii YC6258</name>
    <dbReference type="NCBI Taxonomy" id="1445510"/>
    <lineage>
        <taxon>Bacteria</taxon>
        <taxon>Pseudomonadati</taxon>
        <taxon>Pseudomonadota</taxon>
        <taxon>Gammaproteobacteria</taxon>
        <taxon>Oceanospirillales</taxon>
        <taxon>Saccharospirillaceae</taxon>
        <taxon>Gynuella</taxon>
    </lineage>
</organism>
<dbReference type="AlphaFoldDB" id="A0A0C5VGB9"/>
<proteinExistence type="predicted"/>
<sequence length="463" mass="51042">MSTFTSIDLSKLPPPDLVEELSYETILAATRNELQMIAPELDVDNLLESDPISKLLQVMAYRELHLRQRINESARGVMLASATGSNLDNLAALVNVQRQILNREAVAAGEQPEYENDDRLRARTQLAFEGFSTAGSEGAYLFHATSASENIKDVTVYSDHPGEVEICVLSREGNGTASGELIQLVENAVNAEEVRPLTDWVKVKSAEIVPYQVDASLVLLPGVGGEEVRKAAKEAVLAFMESHHRLGVDITRAGLISALYQNGVQNVILHEPVSDVLIARDQVAVGTIRDDIKWTQQATSIPTAMPSGIQFDKTTGTVTVLRVVPEEKEMDISHYAVYWGGNNTRKLPLGAKAYQFDDQHTLTLDHDNAEKLWMTNLDGSMVFLQDRDYQQTGKTITAISETLKNLQTDVRITYELPPLVVFSKDETLSFNIAGQPTPKDATHLLAFSVNEFGEMLYGVSVEI</sequence>
<name>A0A0C5VGB9_9GAMM</name>
<dbReference type="Pfam" id="PF26078">
    <property type="entry name" value="Baseplate_J_M"/>
    <property type="match status" value="1"/>
</dbReference>
<dbReference type="InterPro" id="IPR058531">
    <property type="entry name" value="Baseplate_J_M"/>
</dbReference>
<reference evidence="2 3" key="1">
    <citation type="submission" date="2014-01" db="EMBL/GenBank/DDBJ databases">
        <title>Full genme sequencing of cellulolytic bacterium Gynuella sunshinyii YC6258T gen. nov., sp. nov.</title>
        <authorList>
            <person name="Khan H."/>
            <person name="Chung E.J."/>
            <person name="Chung Y.R."/>
        </authorList>
    </citation>
    <scope>NUCLEOTIDE SEQUENCE [LARGE SCALE GENOMIC DNA]</scope>
    <source>
        <strain evidence="2 3">YC6258</strain>
    </source>
</reference>
<evidence type="ECO:0000313" key="2">
    <source>
        <dbReference type="EMBL" id="AJQ93226.1"/>
    </source>
</evidence>
<protein>
    <submittedName>
        <fullName evidence="2">Phage-related baseplate assembly protein</fullName>
    </submittedName>
</protein>
<keyword evidence="3" id="KW-1185">Reference proteome</keyword>
<evidence type="ECO:0000313" key="3">
    <source>
        <dbReference type="Proteomes" id="UP000032266"/>
    </source>
</evidence>
<accession>A0A0C5VGB9</accession>
<gene>
    <name evidence="2" type="ORF">YC6258_01178</name>
</gene>
<dbReference type="PANTHER" id="PTHR35862:SF1">
    <property type="entry name" value="FELS-2 PROPHAGE PROTEIN"/>
    <property type="match status" value="1"/>
</dbReference>